<keyword evidence="2" id="KW-0472">Membrane</keyword>
<dbReference type="AlphaFoldDB" id="S9TZH0"/>
<dbReference type="PANTHER" id="PTHR35613:SF2">
    <property type="entry name" value="C-TYPE LECTIN DOMAIN-CONTAINING PROTEIN"/>
    <property type="match status" value="1"/>
</dbReference>
<reference evidence="4 5" key="1">
    <citation type="journal article" date="2013" name="PLoS ONE">
        <title>Predicting the Proteins of Angomonas deanei, Strigomonas culicis and Their Respective Endosymbionts Reveals New Aspects of the Trypanosomatidae Family.</title>
        <authorList>
            <person name="Motta M.C."/>
            <person name="Martins A.C."/>
            <person name="de Souza S.S."/>
            <person name="Catta-Preta C.M."/>
            <person name="Silva R."/>
            <person name="Klein C.C."/>
            <person name="de Almeida L.G."/>
            <person name="de Lima Cunha O."/>
            <person name="Ciapina L.P."/>
            <person name="Brocchi M."/>
            <person name="Colabardini A.C."/>
            <person name="de Araujo Lima B."/>
            <person name="Machado C.R."/>
            <person name="de Almeida Soares C.M."/>
            <person name="Probst C.M."/>
            <person name="de Menezes C.B."/>
            <person name="Thompson C.E."/>
            <person name="Bartholomeu D.C."/>
            <person name="Gradia D.F."/>
            <person name="Pavoni D.P."/>
            <person name="Grisard E.C."/>
            <person name="Fantinatti-Garboggini F."/>
            <person name="Marchini F.K."/>
            <person name="Rodrigues-Luiz G.F."/>
            <person name="Wagner G."/>
            <person name="Goldman G.H."/>
            <person name="Fietto J.L."/>
            <person name="Elias M.C."/>
            <person name="Goldman M.H."/>
            <person name="Sagot M.F."/>
            <person name="Pereira M."/>
            <person name="Stoco P.H."/>
            <person name="de Mendonca-Neto R.P."/>
            <person name="Teixeira S.M."/>
            <person name="Maciel T.E."/>
            <person name="de Oliveira Mendes T.A."/>
            <person name="Urmenyi T.P."/>
            <person name="de Souza W."/>
            <person name="Schenkman S."/>
            <person name="de Vasconcelos A.T."/>
        </authorList>
    </citation>
    <scope>NUCLEOTIDE SEQUENCE [LARGE SCALE GENOMIC DNA]</scope>
</reference>
<evidence type="ECO:0000256" key="1">
    <source>
        <dbReference type="SAM" id="MobiDB-lite"/>
    </source>
</evidence>
<feature type="compositionally biased region" description="Gly residues" evidence="1">
    <location>
        <begin position="391"/>
        <end position="401"/>
    </location>
</feature>
<evidence type="ECO:0000313" key="4">
    <source>
        <dbReference type="EMBL" id="EPY22004.1"/>
    </source>
</evidence>
<accession>S9TZH0</accession>
<keyword evidence="5" id="KW-1185">Reference proteome</keyword>
<proteinExistence type="predicted"/>
<keyword evidence="3" id="KW-0732">Signal</keyword>
<protein>
    <submittedName>
        <fullName evidence="4">Uncharacterized protein</fullName>
    </submittedName>
</protein>
<feature type="region of interest" description="Disordered" evidence="1">
    <location>
        <begin position="351"/>
        <end position="401"/>
    </location>
</feature>
<keyword evidence="2" id="KW-1133">Transmembrane helix</keyword>
<gene>
    <name evidence="4" type="ORF">STCU_08392</name>
</gene>
<name>S9TZH0_9TRYP</name>
<feature type="signal peptide" evidence="3">
    <location>
        <begin position="1"/>
        <end position="23"/>
    </location>
</feature>
<dbReference type="EMBL" id="ATMH01008392">
    <property type="protein sequence ID" value="EPY22004.1"/>
    <property type="molecule type" value="Genomic_DNA"/>
</dbReference>
<sequence length="401" mass="43541">MFPSRTLRLLTVVPLLLVGVTTAYQFAPVLTSFTVSDSTDSYAAALASCGARGGYLGTEPNTAMRTHHAELGGAAKGAVWYAFLGANVEAPDITPLCKDSYMTNPTDTASPGDCIYRWKMGRYLDFTDDSTFIGTKWYYRSGISFYRGTLATTSTTDCTYTINNTLLPCGPISGFSSFFMTSSTAPSGTDSGTYIANRPGFDNGHYLVLVGTGTSTVWSDNEPSGGYTYKGATSSGSTYTLSTAGIAGTSTDFISLCDAQAPSRIMIEPYTDPDSKSNLMWWVIFLCILFFLLGLSFVILACCQEREDMDEPPEDAPEWAQHEASQVMKTKRYVSQNSFRLVDASDDYEREMGSYSDMGSRSAGGENEKYDDEGSRSMSRSGSNMYDEAASGGGSYREGYY</sequence>
<feature type="compositionally biased region" description="Low complexity" evidence="1">
    <location>
        <begin position="376"/>
        <end position="385"/>
    </location>
</feature>
<dbReference type="Pfam" id="PF16825">
    <property type="entry name" value="DUF5075"/>
    <property type="match status" value="1"/>
</dbReference>
<dbReference type="InterPro" id="IPR031797">
    <property type="entry name" value="DUF5075"/>
</dbReference>
<evidence type="ECO:0000256" key="3">
    <source>
        <dbReference type="SAM" id="SignalP"/>
    </source>
</evidence>
<evidence type="ECO:0000313" key="5">
    <source>
        <dbReference type="Proteomes" id="UP000015354"/>
    </source>
</evidence>
<evidence type="ECO:0000256" key="2">
    <source>
        <dbReference type="SAM" id="Phobius"/>
    </source>
</evidence>
<organism evidence="4 5">
    <name type="scientific">Strigomonas culicis</name>
    <dbReference type="NCBI Taxonomy" id="28005"/>
    <lineage>
        <taxon>Eukaryota</taxon>
        <taxon>Discoba</taxon>
        <taxon>Euglenozoa</taxon>
        <taxon>Kinetoplastea</taxon>
        <taxon>Metakinetoplastina</taxon>
        <taxon>Trypanosomatida</taxon>
        <taxon>Trypanosomatidae</taxon>
        <taxon>Strigomonadinae</taxon>
        <taxon>Strigomonas</taxon>
    </lineage>
</organism>
<dbReference type="PANTHER" id="PTHR35613">
    <property type="entry name" value="C-TYPE LECTIN DOMAIN-CONTAINING PROTEIN"/>
    <property type="match status" value="1"/>
</dbReference>
<keyword evidence="2" id="KW-0812">Transmembrane</keyword>
<feature type="compositionally biased region" description="Basic and acidic residues" evidence="1">
    <location>
        <begin position="366"/>
        <end position="375"/>
    </location>
</feature>
<comment type="caution">
    <text evidence="4">The sequence shown here is derived from an EMBL/GenBank/DDBJ whole genome shotgun (WGS) entry which is preliminary data.</text>
</comment>
<dbReference type="OrthoDB" id="10614734at2759"/>
<feature type="chain" id="PRO_5004557634" evidence="3">
    <location>
        <begin position="24"/>
        <end position="401"/>
    </location>
</feature>
<feature type="transmembrane region" description="Helical" evidence="2">
    <location>
        <begin position="279"/>
        <end position="303"/>
    </location>
</feature>
<dbReference type="Proteomes" id="UP000015354">
    <property type="component" value="Unassembled WGS sequence"/>
</dbReference>